<sequence>MECTAGIHSFESMGTVDGPGIRYVIFFQGCPLRCKFCHNRDTWTTRHSRSYTLSHIMQNIRRARPYFQGSGGGVTATGGEPLLQAGFVAELFRACQAEGIHTALDTSGYAAVQGPVAEVLDHTDLVLLDIKHMDDEIHREYIGVPNTRVFEFMRELDRRSLPVWVRHVIVPGYTDDLAHADRFGHFVSQFPSVQRVELLPYHEMGVHKWEALGEQYPLKGVQPPSDEVMQQLRTVVAERGLPVV</sequence>
<keyword evidence="11" id="KW-0456">Lyase</keyword>
<reference evidence="12" key="1">
    <citation type="journal article" date="2013" name="Stand. Genomic Sci.">
        <title>Complete genome sequence of the halophilic bacterium Spirochaeta africana type strain (Z-7692(T)) from the alkaline Lake Magadi in the East African Rift.</title>
        <authorList>
            <person name="Liolos K."/>
            <person name="Abt B."/>
            <person name="Scheuner C."/>
            <person name="Teshima H."/>
            <person name="Held B."/>
            <person name="Lapidus A."/>
            <person name="Nolan M."/>
            <person name="Lucas S."/>
            <person name="Deshpande S."/>
            <person name="Cheng J.F."/>
            <person name="Tapia R."/>
            <person name="Goodwin L.A."/>
            <person name="Pitluck S."/>
            <person name="Pagani I."/>
            <person name="Ivanova N."/>
            <person name="Mavromatis K."/>
            <person name="Mikhailova N."/>
            <person name="Huntemann M."/>
            <person name="Pati A."/>
            <person name="Chen A."/>
            <person name="Palaniappan K."/>
            <person name="Land M."/>
            <person name="Rohde M."/>
            <person name="Tindall B.J."/>
            <person name="Detter J.C."/>
            <person name="Goker M."/>
            <person name="Bristow J."/>
            <person name="Eisen J.A."/>
            <person name="Markowitz V."/>
            <person name="Hugenholtz P."/>
            <person name="Woyke T."/>
            <person name="Klenk H.P."/>
            <person name="Kyrpides N.C."/>
        </authorList>
    </citation>
    <scope>NUCLEOTIDE SEQUENCE</scope>
    <source>
        <strain evidence="12">ATCC 700263 / DSM 8902 / Z-7692</strain>
    </source>
</reference>
<dbReference type="Pfam" id="PF04055">
    <property type="entry name" value="Radical_SAM"/>
    <property type="match status" value="1"/>
</dbReference>
<evidence type="ECO:0000256" key="3">
    <source>
        <dbReference type="ARBA" id="ARBA00022485"/>
    </source>
</evidence>
<feature type="domain" description="Radical SAM core" evidence="10">
    <location>
        <begin position="16"/>
        <end position="239"/>
    </location>
</feature>
<accession>H9ULQ8</accession>
<dbReference type="OrthoDB" id="9782387at2"/>
<evidence type="ECO:0000256" key="8">
    <source>
        <dbReference type="ARBA" id="ARBA00023014"/>
    </source>
</evidence>
<keyword evidence="12" id="KW-1185">Reference proteome</keyword>
<comment type="catalytic activity">
    <reaction evidence="9">
        <text>glycyl-[formate C-acetyltransferase] + reduced [flavodoxin] + S-adenosyl-L-methionine = glycin-2-yl radical-[formate C-acetyltransferase] + semiquinone [flavodoxin] + 5'-deoxyadenosine + L-methionine + H(+)</text>
        <dbReference type="Rhea" id="RHEA:19225"/>
        <dbReference type="Rhea" id="RHEA-COMP:10622"/>
        <dbReference type="Rhea" id="RHEA-COMP:12190"/>
        <dbReference type="Rhea" id="RHEA-COMP:12191"/>
        <dbReference type="Rhea" id="RHEA-COMP:14480"/>
        <dbReference type="ChEBI" id="CHEBI:15378"/>
        <dbReference type="ChEBI" id="CHEBI:17319"/>
        <dbReference type="ChEBI" id="CHEBI:29947"/>
        <dbReference type="ChEBI" id="CHEBI:32722"/>
        <dbReference type="ChEBI" id="CHEBI:57618"/>
        <dbReference type="ChEBI" id="CHEBI:57844"/>
        <dbReference type="ChEBI" id="CHEBI:59789"/>
        <dbReference type="ChEBI" id="CHEBI:140311"/>
        <dbReference type="EC" id="1.97.1.4"/>
    </reaction>
</comment>
<keyword evidence="8 9" id="KW-0411">Iron-sulfur</keyword>
<dbReference type="EMBL" id="CP003282">
    <property type="protein sequence ID" value="AFG38451.1"/>
    <property type="molecule type" value="Genomic_DNA"/>
</dbReference>
<dbReference type="PATRIC" id="fig|889378.3.peg.2396"/>
<organism evidence="11 12">
    <name type="scientific">Spirochaeta africana (strain ATCC 700263 / DSM 8902 / Z-7692)</name>
    <dbReference type="NCBI Taxonomy" id="889378"/>
    <lineage>
        <taxon>Bacteria</taxon>
        <taxon>Pseudomonadati</taxon>
        <taxon>Spirochaetota</taxon>
        <taxon>Spirochaetia</taxon>
        <taxon>Spirochaetales</taxon>
        <taxon>Spirochaetaceae</taxon>
        <taxon>Spirochaeta</taxon>
    </lineage>
</organism>
<dbReference type="InterPro" id="IPR013785">
    <property type="entry name" value="Aldolase_TIM"/>
</dbReference>
<dbReference type="GO" id="GO:0046872">
    <property type="term" value="F:metal ion binding"/>
    <property type="evidence" value="ECO:0007669"/>
    <property type="project" value="UniProtKB-UniRule"/>
</dbReference>
<comment type="function">
    <text evidence="9">Activation of pyruvate formate-lyase under anaerobic conditions by generation of an organic free radical, using S-adenosylmethionine and reduced flavodoxin as cosubstrates to produce 5'-deoxy-adenosine.</text>
</comment>
<evidence type="ECO:0000256" key="5">
    <source>
        <dbReference type="ARBA" id="ARBA00022723"/>
    </source>
</evidence>
<evidence type="ECO:0000256" key="4">
    <source>
        <dbReference type="ARBA" id="ARBA00022691"/>
    </source>
</evidence>
<dbReference type="KEGG" id="sfc:Spiaf_2420"/>
<dbReference type="SUPFAM" id="SSF102114">
    <property type="entry name" value="Radical SAM enzymes"/>
    <property type="match status" value="1"/>
</dbReference>
<keyword evidence="5 9" id="KW-0479">Metal-binding</keyword>
<dbReference type="GO" id="GO:0016829">
    <property type="term" value="F:lyase activity"/>
    <property type="evidence" value="ECO:0007669"/>
    <property type="project" value="UniProtKB-KW"/>
</dbReference>
<dbReference type="NCBIfam" id="TIGR02493">
    <property type="entry name" value="PFLA"/>
    <property type="match status" value="1"/>
</dbReference>
<evidence type="ECO:0000256" key="1">
    <source>
        <dbReference type="ARBA" id="ARBA00002918"/>
    </source>
</evidence>
<dbReference type="eggNOG" id="COG1180">
    <property type="taxonomic scope" value="Bacteria"/>
</dbReference>
<dbReference type="SFLD" id="SFLDG01066">
    <property type="entry name" value="organic_radical-activating_enz"/>
    <property type="match status" value="1"/>
</dbReference>
<dbReference type="STRING" id="889378.Spiaf_2420"/>
<evidence type="ECO:0000313" key="12">
    <source>
        <dbReference type="Proteomes" id="UP000007383"/>
    </source>
</evidence>
<evidence type="ECO:0000259" key="10">
    <source>
        <dbReference type="PROSITE" id="PS51918"/>
    </source>
</evidence>
<evidence type="ECO:0000256" key="2">
    <source>
        <dbReference type="ARBA" id="ARBA00009777"/>
    </source>
</evidence>
<dbReference type="GO" id="GO:0051539">
    <property type="term" value="F:4 iron, 4 sulfur cluster binding"/>
    <property type="evidence" value="ECO:0007669"/>
    <property type="project" value="UniProtKB-UniRule"/>
</dbReference>
<comment type="similarity">
    <text evidence="2 9">Belongs to the organic radical-activating enzymes family.</text>
</comment>
<name>H9ULQ8_SPIAZ</name>
<dbReference type="CDD" id="cd01335">
    <property type="entry name" value="Radical_SAM"/>
    <property type="match status" value="1"/>
</dbReference>
<dbReference type="SFLD" id="SFLDS00029">
    <property type="entry name" value="Radical_SAM"/>
    <property type="match status" value="1"/>
</dbReference>
<keyword evidence="9" id="KW-0963">Cytoplasm</keyword>
<dbReference type="PROSITE" id="PS51918">
    <property type="entry name" value="RADICAL_SAM"/>
    <property type="match status" value="1"/>
</dbReference>
<protein>
    <recommendedName>
        <fullName evidence="9">Pyruvate formate-lyase-activating enzyme</fullName>
        <ecNumber evidence="9">1.97.1.4</ecNumber>
    </recommendedName>
</protein>
<keyword evidence="11" id="KW-0670">Pyruvate</keyword>
<dbReference type="InterPro" id="IPR012838">
    <property type="entry name" value="PFL1_activating"/>
</dbReference>
<dbReference type="HOGENOM" id="CLU_058969_1_0_12"/>
<evidence type="ECO:0000256" key="7">
    <source>
        <dbReference type="ARBA" id="ARBA00023004"/>
    </source>
</evidence>
<proteinExistence type="inferred from homology"/>
<dbReference type="AlphaFoldDB" id="H9ULQ8"/>
<dbReference type="GO" id="GO:0043365">
    <property type="term" value="F:[formate-C-acetyltransferase]-activating enzyme activity"/>
    <property type="evidence" value="ECO:0007669"/>
    <property type="project" value="UniProtKB-UniRule"/>
</dbReference>
<dbReference type="PANTHER" id="PTHR30352:SF5">
    <property type="entry name" value="PYRUVATE FORMATE-LYASE 1-ACTIVATING ENZYME"/>
    <property type="match status" value="1"/>
</dbReference>
<comment type="subcellular location">
    <subcellularLocation>
        <location evidence="9">Cytoplasm</location>
    </subcellularLocation>
</comment>
<dbReference type="InterPro" id="IPR034457">
    <property type="entry name" value="Organic_radical-activating"/>
</dbReference>
<dbReference type="InterPro" id="IPR007197">
    <property type="entry name" value="rSAM"/>
</dbReference>
<comment type="function">
    <text evidence="1">Activation of pyruvate formate-lyase 1 under anaerobic conditions by generation of an organic free radical, using S-adenosylmethionine and reduced flavodoxin as cosubstrates to produce 5'-deoxy-adenosine.</text>
</comment>
<keyword evidence="6 9" id="KW-0560">Oxidoreductase</keyword>
<dbReference type="EC" id="1.97.1.4" evidence="9"/>
<dbReference type="InterPro" id="IPR001989">
    <property type="entry name" value="Radical_activat_CS"/>
</dbReference>
<dbReference type="PROSITE" id="PS01087">
    <property type="entry name" value="RADICAL_ACTIVATING"/>
    <property type="match status" value="1"/>
</dbReference>
<gene>
    <name evidence="11" type="ordered locus">Spiaf_2420</name>
</gene>
<comment type="cofactor">
    <cofactor evidence="9">
        <name>[4Fe-4S] cluster</name>
        <dbReference type="ChEBI" id="CHEBI:49883"/>
    </cofactor>
    <text evidence="9">Binds 1 [4Fe-4S] cluster. The cluster is coordinated with 3 cysteines and an exchangeable S-adenosyl-L-methionine.</text>
</comment>
<evidence type="ECO:0000313" key="11">
    <source>
        <dbReference type="EMBL" id="AFG38451.1"/>
    </source>
</evidence>
<keyword evidence="4 9" id="KW-0949">S-adenosyl-L-methionine</keyword>
<evidence type="ECO:0000256" key="9">
    <source>
        <dbReference type="RuleBase" id="RU362053"/>
    </source>
</evidence>
<dbReference type="InterPro" id="IPR058240">
    <property type="entry name" value="rSAM_sf"/>
</dbReference>
<dbReference type="Proteomes" id="UP000007383">
    <property type="component" value="Chromosome"/>
</dbReference>
<keyword evidence="3 9" id="KW-0004">4Fe-4S</keyword>
<evidence type="ECO:0000256" key="6">
    <source>
        <dbReference type="ARBA" id="ARBA00023002"/>
    </source>
</evidence>
<dbReference type="GO" id="GO:0005737">
    <property type="term" value="C:cytoplasm"/>
    <property type="evidence" value="ECO:0007669"/>
    <property type="project" value="UniProtKB-SubCell"/>
</dbReference>
<dbReference type="Gene3D" id="3.20.20.70">
    <property type="entry name" value="Aldolase class I"/>
    <property type="match status" value="1"/>
</dbReference>
<dbReference type="PANTHER" id="PTHR30352">
    <property type="entry name" value="PYRUVATE FORMATE-LYASE-ACTIVATING ENZYME"/>
    <property type="match status" value="1"/>
</dbReference>
<dbReference type="RefSeq" id="WP_014456433.1">
    <property type="nucleotide sequence ID" value="NC_017098.1"/>
</dbReference>
<keyword evidence="7 9" id="KW-0408">Iron</keyword>